<dbReference type="PaxDb" id="3847-GLYMA08G08500.1"/>
<dbReference type="HOGENOM" id="CLU_018354_6_0_1"/>
<proteinExistence type="inferred from homology"/>
<dbReference type="eggNOG" id="ENOG502QXVG">
    <property type="taxonomic scope" value="Eukaryota"/>
</dbReference>
<organism evidence="10">
    <name type="scientific">Glycine max</name>
    <name type="common">Soybean</name>
    <name type="synonym">Glycine hispida</name>
    <dbReference type="NCBI Taxonomy" id="3847"/>
    <lineage>
        <taxon>Eukaryota</taxon>
        <taxon>Viridiplantae</taxon>
        <taxon>Streptophyta</taxon>
        <taxon>Embryophyta</taxon>
        <taxon>Tracheophyta</taxon>
        <taxon>Spermatophyta</taxon>
        <taxon>Magnoliopsida</taxon>
        <taxon>eudicotyledons</taxon>
        <taxon>Gunneridae</taxon>
        <taxon>Pentapetalae</taxon>
        <taxon>rosids</taxon>
        <taxon>fabids</taxon>
        <taxon>Fabales</taxon>
        <taxon>Fabaceae</taxon>
        <taxon>Papilionoideae</taxon>
        <taxon>50 kb inversion clade</taxon>
        <taxon>NPAAA clade</taxon>
        <taxon>indigoferoid/millettioid clade</taxon>
        <taxon>Phaseoleae</taxon>
        <taxon>Glycine</taxon>
        <taxon>Glycine subgen. Soja</taxon>
    </lineage>
</organism>
<dbReference type="GO" id="GO:0016491">
    <property type="term" value="F:oxidoreductase activity"/>
    <property type="evidence" value="ECO:0007669"/>
    <property type="project" value="InterPro"/>
</dbReference>
<comment type="cofactor">
    <cofactor evidence="1">
        <name>FAD</name>
        <dbReference type="ChEBI" id="CHEBI:57692"/>
    </cofactor>
</comment>
<dbReference type="PANTHER" id="PTHR32448">
    <property type="entry name" value="OS08G0158400 PROTEIN"/>
    <property type="match status" value="1"/>
</dbReference>
<evidence type="ECO:0000259" key="9">
    <source>
        <dbReference type="PROSITE" id="PS51387"/>
    </source>
</evidence>
<evidence type="ECO:0000256" key="1">
    <source>
        <dbReference type="ARBA" id="ARBA00001974"/>
    </source>
</evidence>
<dbReference type="Gene3D" id="3.30.465.10">
    <property type="match status" value="1"/>
</dbReference>
<dbReference type="Gene3D" id="3.30.43.10">
    <property type="entry name" value="Uridine Diphospho-n-acetylenolpyruvylglucosamine Reductase, domain 2"/>
    <property type="match status" value="1"/>
</dbReference>
<dbReference type="AlphaFoldDB" id="I1KRB1"/>
<keyword evidence="5" id="KW-0274">FAD</keyword>
<name>I1KRB1_SOYBN</name>
<dbReference type="EMBL" id="CM000841">
    <property type="protein sequence ID" value="KRH42269.1"/>
    <property type="molecule type" value="Genomic_DNA"/>
</dbReference>
<dbReference type="EnsemblPlants" id="KRH42269">
    <property type="protein sequence ID" value="KRH42269"/>
    <property type="gene ID" value="GLYMA_08G080200"/>
</dbReference>
<dbReference type="STRING" id="3847.I1KRB1"/>
<dbReference type="InterPro" id="IPR012951">
    <property type="entry name" value="BBE"/>
</dbReference>
<evidence type="ECO:0000256" key="4">
    <source>
        <dbReference type="ARBA" id="ARBA00022729"/>
    </source>
</evidence>
<dbReference type="Pfam" id="PF01565">
    <property type="entry name" value="FAD_binding_4"/>
    <property type="match status" value="1"/>
</dbReference>
<dbReference type="PROSITE" id="PS51387">
    <property type="entry name" value="FAD_PCMH"/>
    <property type="match status" value="1"/>
</dbReference>
<reference evidence="10" key="3">
    <citation type="submission" date="2018-07" db="EMBL/GenBank/DDBJ databases">
        <title>WGS assembly of Glycine max.</title>
        <authorList>
            <person name="Schmutz J."/>
            <person name="Cannon S."/>
            <person name="Schlueter J."/>
            <person name="Ma J."/>
            <person name="Mitros T."/>
            <person name="Nelson W."/>
            <person name="Hyten D."/>
            <person name="Song Q."/>
            <person name="Thelen J."/>
            <person name="Cheng J."/>
            <person name="Xu D."/>
            <person name="Hellsten U."/>
            <person name="May G."/>
            <person name="Yu Y."/>
            <person name="Sakurai T."/>
            <person name="Umezawa T."/>
            <person name="Bhattacharyya M."/>
            <person name="Sandhu D."/>
            <person name="Valliyodan B."/>
            <person name="Lindquist E."/>
            <person name="Peto M."/>
            <person name="Grant D."/>
            <person name="Shu S."/>
            <person name="Goodstein D."/>
            <person name="Barry K."/>
            <person name="Futrell-Griggs M."/>
            <person name="Abernathy B."/>
            <person name="Du J."/>
            <person name="Tian Z."/>
            <person name="Zhu L."/>
            <person name="Gill N."/>
            <person name="Joshi T."/>
            <person name="Libault M."/>
            <person name="Sethuraman A."/>
            <person name="Zhang X."/>
            <person name="Shinozaki K."/>
            <person name="Nguyen H."/>
            <person name="Wing R."/>
            <person name="Cregan P."/>
            <person name="Specht J."/>
            <person name="Grimwood J."/>
            <person name="Rokhsar D."/>
            <person name="Stacey G."/>
            <person name="Shoemaker R."/>
            <person name="Jackson S."/>
        </authorList>
    </citation>
    <scope>NUCLEOTIDE SEQUENCE</scope>
    <source>
        <tissue evidence="10">Callus</tissue>
    </source>
</reference>
<dbReference type="InterPro" id="IPR036318">
    <property type="entry name" value="FAD-bd_PCMH-like_sf"/>
</dbReference>
<evidence type="ECO:0000313" key="11">
    <source>
        <dbReference type="EnsemblPlants" id="KRH42269"/>
    </source>
</evidence>
<reference evidence="10 11" key="1">
    <citation type="journal article" date="2010" name="Nature">
        <title>Genome sequence of the palaeopolyploid soybean.</title>
        <authorList>
            <person name="Schmutz J."/>
            <person name="Cannon S.B."/>
            <person name="Schlueter J."/>
            <person name="Ma J."/>
            <person name="Mitros T."/>
            <person name="Nelson W."/>
            <person name="Hyten D.L."/>
            <person name="Song Q."/>
            <person name="Thelen J.J."/>
            <person name="Cheng J."/>
            <person name="Xu D."/>
            <person name="Hellsten U."/>
            <person name="May G.D."/>
            <person name="Yu Y."/>
            <person name="Sakurai T."/>
            <person name="Umezawa T."/>
            <person name="Bhattacharyya M.K."/>
            <person name="Sandhu D."/>
            <person name="Valliyodan B."/>
            <person name="Lindquist E."/>
            <person name="Peto M."/>
            <person name="Grant D."/>
            <person name="Shu S."/>
            <person name="Goodstein D."/>
            <person name="Barry K."/>
            <person name="Futrell-Griggs M."/>
            <person name="Abernathy B."/>
            <person name="Du J."/>
            <person name="Tian Z."/>
            <person name="Zhu L."/>
            <person name="Gill N."/>
            <person name="Joshi T."/>
            <person name="Libault M."/>
            <person name="Sethuraman A."/>
            <person name="Zhang X.-C."/>
            <person name="Shinozaki K."/>
            <person name="Nguyen H.T."/>
            <person name="Wing R.A."/>
            <person name="Cregan P."/>
            <person name="Specht J."/>
            <person name="Grimwood J."/>
            <person name="Rokhsar D."/>
            <person name="Stacey G."/>
            <person name="Shoemaker R.C."/>
            <person name="Jackson S.A."/>
        </authorList>
    </citation>
    <scope>NUCLEOTIDE SEQUENCE [LARGE SCALE GENOMIC DNA]</scope>
    <source>
        <strain evidence="11">cv. Williams 82</strain>
        <tissue evidence="10">Callus</tissue>
    </source>
</reference>
<dbReference type="Pfam" id="PF08031">
    <property type="entry name" value="BBE"/>
    <property type="match status" value="1"/>
</dbReference>
<reference evidence="11" key="2">
    <citation type="submission" date="2018-02" db="UniProtKB">
        <authorList>
            <consortium name="EnsemblPlants"/>
        </authorList>
    </citation>
    <scope>IDENTIFICATION</scope>
    <source>
        <strain evidence="11">Williams 82</strain>
    </source>
</reference>
<keyword evidence="12" id="KW-1185">Reference proteome</keyword>
<evidence type="ECO:0000313" key="10">
    <source>
        <dbReference type="EMBL" id="KRH42269.1"/>
    </source>
</evidence>
<feature type="chain" id="PRO_5014577861" description="FAD-binding PCMH-type domain-containing protein" evidence="8">
    <location>
        <begin position="21"/>
        <end position="531"/>
    </location>
</feature>
<dbReference type="Gene3D" id="3.40.462.20">
    <property type="match status" value="1"/>
</dbReference>
<feature type="domain" description="FAD-binding PCMH-type" evidence="9">
    <location>
        <begin position="66"/>
        <end position="240"/>
    </location>
</feature>
<dbReference type="KEGG" id="gmx:100812087"/>
<keyword evidence="6" id="KW-1015">Disulfide bond</keyword>
<dbReference type="RefSeq" id="XP_003532641.1">
    <property type="nucleotide sequence ID" value="XM_003532593.5"/>
</dbReference>
<dbReference type="GO" id="GO:1901696">
    <property type="term" value="P:cannabinoid biosynthetic process"/>
    <property type="evidence" value="ECO:0007669"/>
    <property type="project" value="UniProtKB-ARBA"/>
</dbReference>
<keyword evidence="7" id="KW-0325">Glycoprotein</keyword>
<evidence type="ECO:0000256" key="7">
    <source>
        <dbReference type="ARBA" id="ARBA00023180"/>
    </source>
</evidence>
<dbReference type="GO" id="GO:0071949">
    <property type="term" value="F:FAD binding"/>
    <property type="evidence" value="ECO:0007669"/>
    <property type="project" value="InterPro"/>
</dbReference>
<gene>
    <name evidence="11" type="primary">LOC100812087</name>
    <name evidence="10" type="ORF">GLYMA_08G080200</name>
</gene>
<dbReference type="InterPro" id="IPR016169">
    <property type="entry name" value="FAD-bd_PCMH_sub2"/>
</dbReference>
<evidence type="ECO:0000256" key="6">
    <source>
        <dbReference type="ARBA" id="ARBA00023157"/>
    </source>
</evidence>
<dbReference type="InterPro" id="IPR006094">
    <property type="entry name" value="Oxid_FAD_bind_N"/>
</dbReference>
<evidence type="ECO:0000256" key="5">
    <source>
        <dbReference type="ARBA" id="ARBA00022827"/>
    </source>
</evidence>
<sequence length="531" mass="59975">MSVILPFVSIFLLHVLTATSETILQCLSLHSDPSRPISAVTYFPKNPSYPPILEAYIRNLRFSSPTTPKPTFIVAPTHVSHIQASIICCKRFNLEIRTRSGGHDFEGLSYMSQTPFVIVDMFMLKSVEVDVEDQTAWVDSGSTIGELYYAIAEKSRVLGFPAGVCHSVGVGGHFSGGGYGNMMRRFGLSVDNVLDALIVDSEGRVLDRATMGEDLFWAIRGGGGASFGVIVSWKIRLVPVPEVVTVFRIEKTLEQDASDLVFQWQYVADKIHDGLFIRVVLSPVTRSDRKTIKAKFNALFLGNSQELLSVMNQSFPQLGLVAEQCIQMSWIQSVLFWDNYPVGTSVDVLLQRHATKEKFLKKKSDYVQQPISKAALEGIWKMMMELEKPVFTFNPYGGKMGEISEFETPFPHRFGNIFKIQYSVSWDEEGEDVAKQYLYQIRRLYDYMTPYVSYSPRSSYLNYRDVDIGVNGPGNATYAQASVWGRKYFKRNFDRLVQVKTKVDPSNFFRYEQSIPSLASAHSIVSEKKKP</sequence>
<feature type="signal peptide" evidence="8">
    <location>
        <begin position="1"/>
        <end position="20"/>
    </location>
</feature>
<dbReference type="SMR" id="I1KRB1"/>
<dbReference type="InterPro" id="IPR016166">
    <property type="entry name" value="FAD-bd_PCMH"/>
</dbReference>
<keyword evidence="3" id="KW-0285">Flavoprotein</keyword>
<evidence type="ECO:0000256" key="2">
    <source>
        <dbReference type="ARBA" id="ARBA00005466"/>
    </source>
</evidence>
<dbReference type="OrthoDB" id="407275at2759"/>
<accession>I1KRB1</accession>
<dbReference type="SUPFAM" id="SSF56176">
    <property type="entry name" value="FAD-binding/transporter-associated domain-like"/>
    <property type="match status" value="1"/>
</dbReference>
<evidence type="ECO:0000256" key="3">
    <source>
        <dbReference type="ARBA" id="ARBA00022630"/>
    </source>
</evidence>
<evidence type="ECO:0000256" key="8">
    <source>
        <dbReference type="SAM" id="SignalP"/>
    </source>
</evidence>
<protein>
    <recommendedName>
        <fullName evidence="9">FAD-binding PCMH-type domain-containing protein</fullName>
    </recommendedName>
</protein>
<evidence type="ECO:0000313" key="12">
    <source>
        <dbReference type="Proteomes" id="UP000008827"/>
    </source>
</evidence>
<dbReference type="OMA" id="YGNMMRR"/>
<dbReference type="Gramene" id="KRH42269">
    <property type="protein sequence ID" value="KRH42269"/>
    <property type="gene ID" value="GLYMA_08G080200"/>
</dbReference>
<dbReference type="GeneID" id="100812087"/>
<comment type="similarity">
    <text evidence="2">Belongs to the oxygen-dependent FAD-linked oxidoreductase family.</text>
</comment>
<dbReference type="Proteomes" id="UP000008827">
    <property type="component" value="Chromosome 8"/>
</dbReference>
<dbReference type="InterPro" id="IPR016167">
    <property type="entry name" value="FAD-bd_PCMH_sub1"/>
</dbReference>
<keyword evidence="4 8" id="KW-0732">Signal</keyword>
<dbReference type="FunFam" id="3.30.43.10:FF:000004">
    <property type="entry name" value="Berberine bridge enzyme-like 15"/>
    <property type="match status" value="1"/>
</dbReference>